<evidence type="ECO:0000313" key="2">
    <source>
        <dbReference type="WBParaSite" id="PgE104_g002_t02"/>
    </source>
</evidence>
<evidence type="ECO:0000313" key="1">
    <source>
        <dbReference type="Proteomes" id="UP000887569"/>
    </source>
</evidence>
<organism evidence="1 2">
    <name type="scientific">Parascaris univalens</name>
    <name type="common">Nematode worm</name>
    <dbReference type="NCBI Taxonomy" id="6257"/>
    <lineage>
        <taxon>Eukaryota</taxon>
        <taxon>Metazoa</taxon>
        <taxon>Ecdysozoa</taxon>
        <taxon>Nematoda</taxon>
        <taxon>Chromadorea</taxon>
        <taxon>Rhabditida</taxon>
        <taxon>Spirurina</taxon>
        <taxon>Ascaridomorpha</taxon>
        <taxon>Ascaridoidea</taxon>
        <taxon>Ascarididae</taxon>
        <taxon>Parascaris</taxon>
    </lineage>
</organism>
<protein>
    <submittedName>
        <fullName evidence="2">Myosin heavy chain</fullName>
    </submittedName>
</protein>
<proteinExistence type="predicted"/>
<reference evidence="2" key="1">
    <citation type="submission" date="2022-11" db="UniProtKB">
        <authorList>
            <consortium name="WormBaseParasite"/>
        </authorList>
    </citation>
    <scope>IDENTIFICATION</scope>
</reference>
<keyword evidence="1" id="KW-1185">Reference proteome</keyword>
<dbReference type="Proteomes" id="UP000887569">
    <property type="component" value="Unplaced"/>
</dbReference>
<dbReference type="WBParaSite" id="PgE104_g002_t02">
    <property type="protein sequence ID" value="PgE104_g002_t02"/>
    <property type="gene ID" value="PgE104_g002"/>
</dbReference>
<dbReference type="AlphaFoldDB" id="A0A915A0V6"/>
<name>A0A915A0V6_PARUN</name>
<sequence length="56" mass="6550">MKSIIGSASIFKMFLERDDLCLKINNFRSFEPIVRMQLMVSVSQFMMSKSMIILRS</sequence>
<accession>A0A915A0V6</accession>